<reference evidence="3 4" key="1">
    <citation type="journal article" date="2019" name="Genome Biol. Evol.">
        <title>Day and night: Metabolic profiles and evolutionary relationships of six axenic non-marine cyanobacteria.</title>
        <authorList>
            <person name="Will S.E."/>
            <person name="Henke P."/>
            <person name="Boedeker C."/>
            <person name="Huang S."/>
            <person name="Brinkmann H."/>
            <person name="Rohde M."/>
            <person name="Jarek M."/>
            <person name="Friedl T."/>
            <person name="Seufert S."/>
            <person name="Schumacher M."/>
            <person name="Overmann J."/>
            <person name="Neumann-Schaal M."/>
            <person name="Petersen J."/>
        </authorList>
    </citation>
    <scope>NUCLEOTIDE SEQUENCE [LARGE SCALE GENOMIC DNA]</scope>
    <source>
        <strain evidence="3 4">PCC 6912</strain>
    </source>
</reference>
<dbReference type="OrthoDB" id="467411at2"/>
<comment type="caution">
    <text evidence="3">The sequence shown here is derived from an EMBL/GenBank/DDBJ whole genome shotgun (WGS) entry which is preliminary data.</text>
</comment>
<feature type="coiled-coil region" evidence="1">
    <location>
        <begin position="90"/>
        <end position="117"/>
    </location>
</feature>
<gene>
    <name evidence="3" type="ORF">PCC6912_05520</name>
</gene>
<evidence type="ECO:0000256" key="2">
    <source>
        <dbReference type="SAM" id="MobiDB-lite"/>
    </source>
</evidence>
<feature type="region of interest" description="Disordered" evidence="2">
    <location>
        <begin position="50"/>
        <end position="85"/>
    </location>
</feature>
<name>A0A433NPJ5_CHLFR</name>
<organism evidence="3 4">
    <name type="scientific">Chlorogloeopsis fritschii PCC 6912</name>
    <dbReference type="NCBI Taxonomy" id="211165"/>
    <lineage>
        <taxon>Bacteria</taxon>
        <taxon>Bacillati</taxon>
        <taxon>Cyanobacteriota</taxon>
        <taxon>Cyanophyceae</taxon>
        <taxon>Nostocales</taxon>
        <taxon>Chlorogloeopsidaceae</taxon>
        <taxon>Chlorogloeopsis</taxon>
    </lineage>
</organism>
<keyword evidence="1" id="KW-0175">Coiled coil</keyword>
<protein>
    <submittedName>
        <fullName evidence="3">Uncharacterized protein</fullName>
    </submittedName>
</protein>
<evidence type="ECO:0000313" key="4">
    <source>
        <dbReference type="Proteomes" id="UP000268857"/>
    </source>
</evidence>
<accession>A0A433NPJ5</accession>
<evidence type="ECO:0000313" key="3">
    <source>
        <dbReference type="EMBL" id="RUR85727.1"/>
    </source>
</evidence>
<dbReference type="EMBL" id="RSCJ01000002">
    <property type="protein sequence ID" value="RUR85727.1"/>
    <property type="molecule type" value="Genomic_DNA"/>
</dbReference>
<sequence>MRKIGALIFVGVLTAIIIWGSLLSHPAASQQVESRLSNLEADFRRLEAQVNQLQSQRGQPRAPSPTTTLTPRQTQPSRRNLSQQERDKMFDRLATLVVELKQQVNTLEERVAKLESR</sequence>
<dbReference type="RefSeq" id="WP_016878105.1">
    <property type="nucleotide sequence ID" value="NZ_AJLN01000141.1"/>
</dbReference>
<feature type="compositionally biased region" description="Low complexity" evidence="2">
    <location>
        <begin position="64"/>
        <end position="79"/>
    </location>
</feature>
<proteinExistence type="predicted"/>
<dbReference type="Proteomes" id="UP000268857">
    <property type="component" value="Unassembled WGS sequence"/>
</dbReference>
<evidence type="ECO:0000256" key="1">
    <source>
        <dbReference type="SAM" id="Coils"/>
    </source>
</evidence>
<dbReference type="STRING" id="211165.GCA_000317285_06100"/>
<keyword evidence="4" id="KW-1185">Reference proteome</keyword>
<dbReference type="AlphaFoldDB" id="A0A433NPJ5"/>